<dbReference type="Pfam" id="PF00786">
    <property type="entry name" value="PBD"/>
    <property type="match status" value="1"/>
</dbReference>
<dbReference type="GO" id="GO:0007266">
    <property type="term" value="P:Rho protein signal transduction"/>
    <property type="evidence" value="ECO:0007669"/>
    <property type="project" value="TreeGrafter"/>
</dbReference>
<dbReference type="GO" id="GO:0031274">
    <property type="term" value="P:positive regulation of pseudopodium assembly"/>
    <property type="evidence" value="ECO:0007669"/>
    <property type="project" value="TreeGrafter"/>
</dbReference>
<dbReference type="InterPro" id="IPR036028">
    <property type="entry name" value="SH3-like_dom_sf"/>
</dbReference>
<protein>
    <recommendedName>
        <fullName evidence="2">CRIB domain-containing protein</fullName>
    </recommendedName>
</protein>
<dbReference type="GO" id="GO:0005886">
    <property type="term" value="C:plasma membrane"/>
    <property type="evidence" value="ECO:0007669"/>
    <property type="project" value="TreeGrafter"/>
</dbReference>
<dbReference type="PANTHER" id="PTHR15344">
    <property type="entry name" value="CDC42 EFFECTOR PROTEIN BORG"/>
    <property type="match status" value="1"/>
</dbReference>
<feature type="compositionally biased region" description="Acidic residues" evidence="1">
    <location>
        <begin position="947"/>
        <end position="956"/>
    </location>
</feature>
<sequence length="956" mass="103403">MLPRLSPEIWITTSEYRPDTDSNLDTISTSGEEFPYNPGFRPHGTRSLGRPLFIRANETVCILGKRSSNTWKVVNLRTGLVGCIPSGILKPYNSPGNDSFVTRDRHTLTTTNNTATSSPNTMGLVAKTRLRMSRRETVSRLSKFSLINPTDNNSSNNNNSSISSSSGTSRSRIKLTADQISSPQNDFRHIGHVGSDGRTFGDIGLVSKMVDLNDNLSDSQSFHDFTVSEEKYKSNKSNTLQINPSNIKTYQETTIKHISLPITTNTSIIGDSSVTKKFTSKKNTQTSNTLLTTNYNKSMNKDDTDLLFDDIKFNVISESNGLDLGSSLLDEVFKCFPIEKSTTSDNMNHNADGAKKLNGVTTTTTAITTNNGDIKGRSNCDDLLQMNGSTRSNSTDYLNKESPLTNSTIFNQTSDLIERDNENNNDNKRLTISRPILLSRPNSVTHSTLNRLPSNSSSSSIIGNLTEPSSLGSSTTSRDSSLTVVSSSYNGCSSSSGGGVGIGYGLVGPSIGGYTSLNNTAGHDESAFTEQQQQTQHQSSISSSCYYETSTNGSLSPASSLSSMISATCVPSHSLTSSISNSINNNNSTSLCNNNSTSIAQGCLRALRSGETVFRASTNTSTGTLNSRRKVSTSSRTNTPMLLTDERSTNPRIKNLSPTVTLVNLSTKNSTDDAISSSSLLRKKSNLLFNRDIYQSSSSTERSPNHHLTNSTNITTSIDTSHTLQQHKTLNRVDLSHSSSSSSSISPLSTPFLGESTVQCSQTNNVQSKLSHPTTPEIDTTTPLNENDGNVSSMDLNSVMASFLSKDFGSFLDNDTNLCNTNGINGDDSTGRFQLNKSHDNVQSKLSHPTTPEIDTTTPLNENDGNVSSMDLNSVMASFLSKDFGSFLDNDTNLCNTNGINGDDSTGRFQLNKSHVPSSYQSNLSKSPFKSPLSRLPPKRGNLRNADDDDDDVLAI</sequence>
<dbReference type="AlphaFoldDB" id="A0A095C312"/>
<feature type="compositionally biased region" description="Polar residues" evidence="1">
    <location>
        <begin position="444"/>
        <end position="453"/>
    </location>
</feature>
<reference evidence="3" key="1">
    <citation type="journal article" date="2012" name="Nat. Genet.">
        <title>Whole-genome sequence of Schistosoma haematobium.</title>
        <authorList>
            <person name="Young N.D."/>
            <person name="Jex A.R."/>
            <person name="Li B."/>
            <person name="Liu S."/>
            <person name="Yang L."/>
            <person name="Xiong Z."/>
            <person name="Li Y."/>
            <person name="Cantacessi C."/>
            <person name="Hall R.S."/>
            <person name="Xu X."/>
            <person name="Chen F."/>
            <person name="Wu X."/>
            <person name="Zerlotini A."/>
            <person name="Oliveira G."/>
            <person name="Hofmann A."/>
            <person name="Zhang G."/>
            <person name="Fang X."/>
            <person name="Kang Y."/>
            <person name="Campbell B.E."/>
            <person name="Loukas A."/>
            <person name="Ranganathan S."/>
            <person name="Rollinson D."/>
            <person name="Rinaldi G."/>
            <person name="Brindley P.J."/>
            <person name="Yang H."/>
            <person name="Wang J."/>
            <person name="Wang J."/>
            <person name="Gasser R.B."/>
        </authorList>
    </citation>
    <scope>NUCLEOTIDE SEQUENCE [LARGE SCALE GENOMIC DNA]</scope>
</reference>
<feature type="region of interest" description="Disordered" evidence="1">
    <location>
        <begin position="913"/>
        <end position="956"/>
    </location>
</feature>
<dbReference type="InterPro" id="IPR051296">
    <property type="entry name" value="Cdc42_Effector_BORG/CEP"/>
</dbReference>
<feature type="region of interest" description="Disordered" evidence="1">
    <location>
        <begin position="764"/>
        <end position="790"/>
    </location>
</feature>
<dbReference type="InterPro" id="IPR000095">
    <property type="entry name" value="CRIB_dom"/>
</dbReference>
<gene>
    <name evidence="3" type="ORF">MS3_04363</name>
</gene>
<dbReference type="GO" id="GO:0005856">
    <property type="term" value="C:cytoskeleton"/>
    <property type="evidence" value="ECO:0007669"/>
    <property type="project" value="TreeGrafter"/>
</dbReference>
<feature type="domain" description="CRIB" evidence="2">
    <location>
        <begin position="180"/>
        <end position="194"/>
    </location>
</feature>
<proteinExistence type="predicted"/>
<accession>A0A095C312</accession>
<feature type="region of interest" description="Disordered" evidence="1">
    <location>
        <begin position="695"/>
        <end position="724"/>
    </location>
</feature>
<evidence type="ECO:0000313" key="3">
    <source>
        <dbReference type="EMBL" id="KGB36088.1"/>
    </source>
</evidence>
<feature type="region of interest" description="Disordered" evidence="1">
    <location>
        <begin position="444"/>
        <end position="479"/>
    </location>
</feature>
<dbReference type="EMBL" id="KL250743">
    <property type="protein sequence ID" value="KGB36088.1"/>
    <property type="molecule type" value="Genomic_DNA"/>
</dbReference>
<feature type="compositionally biased region" description="Polar residues" evidence="1">
    <location>
        <begin position="913"/>
        <end position="928"/>
    </location>
</feature>
<dbReference type="STRING" id="6185.A0A095C312"/>
<feature type="region of interest" description="Disordered" evidence="1">
    <location>
        <begin position="841"/>
        <end position="866"/>
    </location>
</feature>
<feature type="compositionally biased region" description="Low complexity" evidence="1">
    <location>
        <begin position="706"/>
        <end position="723"/>
    </location>
</feature>
<feature type="region of interest" description="Disordered" evidence="1">
    <location>
        <begin position="141"/>
        <end position="182"/>
    </location>
</feature>
<feature type="compositionally biased region" description="Low complexity" evidence="1">
    <location>
        <begin position="469"/>
        <end position="479"/>
    </location>
</feature>
<feature type="compositionally biased region" description="Polar residues" evidence="1">
    <location>
        <begin position="141"/>
        <end position="151"/>
    </location>
</feature>
<name>A0A095C312_SCHHA</name>
<feature type="compositionally biased region" description="Polar residues" evidence="1">
    <location>
        <begin position="843"/>
        <end position="866"/>
    </location>
</feature>
<feature type="compositionally biased region" description="Low complexity" evidence="1">
    <location>
        <begin position="152"/>
        <end position="166"/>
    </location>
</feature>
<dbReference type="PROSITE" id="PS50108">
    <property type="entry name" value="CRIB"/>
    <property type="match status" value="1"/>
</dbReference>
<dbReference type="PANTHER" id="PTHR15344:SF15">
    <property type="entry name" value="CDC42 EFFECTOR PROTEIN 5"/>
    <property type="match status" value="1"/>
</dbReference>
<dbReference type="GO" id="GO:0008360">
    <property type="term" value="P:regulation of cell shape"/>
    <property type="evidence" value="ECO:0007669"/>
    <property type="project" value="TreeGrafter"/>
</dbReference>
<evidence type="ECO:0000256" key="1">
    <source>
        <dbReference type="SAM" id="MobiDB-lite"/>
    </source>
</evidence>
<dbReference type="SMART" id="SM00285">
    <property type="entry name" value="PBD"/>
    <property type="match status" value="1"/>
</dbReference>
<evidence type="ECO:0000259" key="2">
    <source>
        <dbReference type="PROSITE" id="PS50108"/>
    </source>
</evidence>
<dbReference type="GO" id="GO:0030838">
    <property type="term" value="P:positive regulation of actin filament polymerization"/>
    <property type="evidence" value="ECO:0007669"/>
    <property type="project" value="TreeGrafter"/>
</dbReference>
<dbReference type="GO" id="GO:0031267">
    <property type="term" value="F:small GTPase binding"/>
    <property type="evidence" value="ECO:0007669"/>
    <property type="project" value="TreeGrafter"/>
</dbReference>
<organism evidence="3">
    <name type="scientific">Schistosoma haematobium</name>
    <name type="common">Blood fluke</name>
    <dbReference type="NCBI Taxonomy" id="6185"/>
    <lineage>
        <taxon>Eukaryota</taxon>
        <taxon>Metazoa</taxon>
        <taxon>Spiralia</taxon>
        <taxon>Lophotrochozoa</taxon>
        <taxon>Platyhelminthes</taxon>
        <taxon>Trematoda</taxon>
        <taxon>Digenea</taxon>
        <taxon>Strigeidida</taxon>
        <taxon>Schistosomatoidea</taxon>
        <taxon>Schistosomatidae</taxon>
        <taxon>Schistosoma</taxon>
    </lineage>
</organism>
<dbReference type="GO" id="GO:0005737">
    <property type="term" value="C:cytoplasm"/>
    <property type="evidence" value="ECO:0007669"/>
    <property type="project" value="TreeGrafter"/>
</dbReference>
<dbReference type="SUPFAM" id="SSF50044">
    <property type="entry name" value="SH3-domain"/>
    <property type="match status" value="1"/>
</dbReference>